<evidence type="ECO:0000256" key="5">
    <source>
        <dbReference type="ARBA" id="ARBA00023242"/>
    </source>
</evidence>
<dbReference type="FunCoup" id="A0A3Q7JIC2">
    <property type="interactions" value="3389"/>
</dbReference>
<keyword evidence="8" id="KW-0472">Membrane</keyword>
<dbReference type="Gramene" id="Solyc11g008000.2.1">
    <property type="protein sequence ID" value="Solyc11g008000.2.1"/>
    <property type="gene ID" value="Solyc11g008000.2"/>
</dbReference>
<feature type="region of interest" description="Disordered" evidence="7">
    <location>
        <begin position="287"/>
        <end position="324"/>
    </location>
</feature>
<keyword evidence="2" id="KW-0805">Transcription regulation</keyword>
<dbReference type="EnsemblPlants" id="Solyc11g008000.2.1">
    <property type="protein sequence ID" value="Solyc11g008000.2.1"/>
    <property type="gene ID" value="Solyc11g008000.2"/>
</dbReference>
<keyword evidence="6" id="KW-0175">Coiled coil</keyword>
<dbReference type="Pfam" id="PF02365">
    <property type="entry name" value="NAM"/>
    <property type="match status" value="2"/>
</dbReference>
<evidence type="ECO:0000256" key="2">
    <source>
        <dbReference type="ARBA" id="ARBA00023015"/>
    </source>
</evidence>
<keyword evidence="4" id="KW-0804">Transcription</keyword>
<feature type="coiled-coil region" evidence="6">
    <location>
        <begin position="367"/>
        <end position="415"/>
    </location>
</feature>
<sequence length="949" mass="106666">MEQEGALVLAPAPVGPVQPVPPVAPRRAVGVFSATSLAPGFRFHPTDEELVRYYLRRKACGKPFRVEAVAEIDVYKSEPWDLKDYSALKTRDLEWYFFSPVDRKYGNGSRLNRATGEGYWKATGKDRNVNHNSKIIGMKKTLVFHKGRAPDGERTNWVMHEYRLDDKELDAAGVVQDAFVLCRIFQKSGLGPPNGDRYAPFIEEEWDDDTAPLVAGGVTENDVANGNQARVEGNEFDQVILSLSLTVGCPKQDVRGKAPCVSENLFEPRALSFVCKRERSEDLELLSLSQSKRSKHDDPSSSHANGSEDSTTSQQDPPTKTMATTYSPTLLTFPLLDEPKEAPPTNSFNFDSSNLEKSVPPGYLKFISNLENQILNVSMERETAKIEVMRAQAMINILQSRLDFLNKENEDLRGLIRRVWLMESRGSSKLLAPGFRFHPTDEELVRYYLRRKIYGRTFKSDLISEIDIYKVEPWDLPGMSRLKTRDLEWYFFSVLDKKYGNGARTNRATEKGYWKTTGKDRAVHRNKSQVVGMKKTLVYHSGRAPKGQRTNWVMHEYRLIDEALDKAGIPQDAFVLCRVFQKSGAGPKNGEQYGAPFIEEEWEDDELQVPSKDETTEDFVFGDDIYFDANELDQILGTDKAVAGASFPSDYSYGENGSTEETNNSSDAQQPDELKPIDLAVQKNFNAEQVNHEYIGESSKNMNSEDGDYLLNEPIVNGTDDLQFNDEAFLEANDLSNPVQADSSGFDMLEEYLTYFDANDDFQNMSFDPSVFFGNDDQISDQALLPQKDVGEVTQQPIAPNEGFSEDKNGIASSSKLVPTKFESDYQYPFIKQASQMLGNIHAPPAFASEFPTKDAILRLNSFSRSASSVQVTAGNGTRWPLGKHVYYNIILSLGLSRGSSDDSSMDSFHKIHPGKTTSTISRGWFCYLFFSFLMLLMSLRIGTIICAS</sequence>
<name>A0A3Q7JIC2_SOLLC</name>
<dbReference type="OMA" id="DELWIVR"/>
<dbReference type="AlphaFoldDB" id="A0A3Q7JIC2"/>
<dbReference type="STRING" id="4081.A0A3Q7JIC2"/>
<feature type="domain" description="NAC" evidence="9">
    <location>
        <begin position="431"/>
        <end position="582"/>
    </location>
</feature>
<evidence type="ECO:0000259" key="9">
    <source>
        <dbReference type="PROSITE" id="PS51005"/>
    </source>
</evidence>
<evidence type="ECO:0000313" key="11">
    <source>
        <dbReference type="Proteomes" id="UP000004994"/>
    </source>
</evidence>
<keyword evidence="11" id="KW-1185">Reference proteome</keyword>
<evidence type="ECO:0000256" key="4">
    <source>
        <dbReference type="ARBA" id="ARBA00023163"/>
    </source>
</evidence>
<proteinExistence type="predicted"/>
<evidence type="ECO:0000256" key="6">
    <source>
        <dbReference type="SAM" id="Coils"/>
    </source>
</evidence>
<comment type="subcellular location">
    <subcellularLocation>
        <location evidence="1">Nucleus</location>
    </subcellularLocation>
</comment>
<accession>A0A3Q7JIC2</accession>
<dbReference type="InParanoid" id="A0A3Q7JIC2"/>
<feature type="region of interest" description="Disordered" evidence="7">
    <location>
        <begin position="651"/>
        <end position="671"/>
    </location>
</feature>
<evidence type="ECO:0000256" key="7">
    <source>
        <dbReference type="SAM" id="MobiDB-lite"/>
    </source>
</evidence>
<keyword evidence="8" id="KW-0812">Transmembrane</keyword>
<feature type="compositionally biased region" description="Polar residues" evidence="7">
    <location>
        <begin position="301"/>
        <end position="324"/>
    </location>
</feature>
<dbReference type="Proteomes" id="UP000004994">
    <property type="component" value="Chromosome 11"/>
</dbReference>
<dbReference type="GO" id="GO:0006355">
    <property type="term" value="P:regulation of DNA-templated transcription"/>
    <property type="evidence" value="ECO:0007669"/>
    <property type="project" value="InterPro"/>
</dbReference>
<feature type="domain" description="NAC" evidence="9">
    <location>
        <begin position="37"/>
        <end position="187"/>
    </location>
</feature>
<dbReference type="InterPro" id="IPR003441">
    <property type="entry name" value="NAC-dom"/>
</dbReference>
<dbReference type="SUPFAM" id="SSF101941">
    <property type="entry name" value="NAC domain"/>
    <property type="match status" value="2"/>
</dbReference>
<protein>
    <recommendedName>
        <fullName evidence="9">NAC domain-containing protein</fullName>
    </recommendedName>
</protein>
<dbReference type="PaxDb" id="4081-Solyc11g008000.1.1"/>
<reference evidence="10" key="1">
    <citation type="journal article" date="2012" name="Nature">
        <title>The tomato genome sequence provides insights into fleshy fruit evolution.</title>
        <authorList>
            <consortium name="Tomato Genome Consortium"/>
        </authorList>
    </citation>
    <scope>NUCLEOTIDE SEQUENCE [LARGE SCALE GENOMIC DNA]</scope>
    <source>
        <strain evidence="10">cv. Heinz 1706</strain>
    </source>
</reference>
<dbReference type="PROSITE" id="PS51005">
    <property type="entry name" value="NAC"/>
    <property type="match status" value="2"/>
</dbReference>
<dbReference type="InterPro" id="IPR036093">
    <property type="entry name" value="NAC_dom_sf"/>
</dbReference>
<dbReference type="Gene3D" id="2.170.150.80">
    <property type="entry name" value="NAC domain"/>
    <property type="match status" value="2"/>
</dbReference>
<dbReference type="GO" id="GO:0003677">
    <property type="term" value="F:DNA binding"/>
    <property type="evidence" value="ECO:0007669"/>
    <property type="project" value="UniProtKB-KW"/>
</dbReference>
<evidence type="ECO:0000256" key="1">
    <source>
        <dbReference type="ARBA" id="ARBA00004123"/>
    </source>
</evidence>
<dbReference type="FunFam" id="2.170.150.80:FF:000002">
    <property type="entry name" value="Nac domain-containing protein 86"/>
    <property type="match status" value="2"/>
</dbReference>
<evidence type="ECO:0000313" key="10">
    <source>
        <dbReference type="EnsemblPlants" id="Solyc11g008000.2.1"/>
    </source>
</evidence>
<dbReference type="GO" id="GO:0005634">
    <property type="term" value="C:nucleus"/>
    <property type="evidence" value="ECO:0007669"/>
    <property type="project" value="UniProtKB-SubCell"/>
</dbReference>
<keyword evidence="8" id="KW-1133">Transmembrane helix</keyword>
<feature type="compositionally biased region" description="Polar residues" evidence="7">
    <location>
        <begin position="655"/>
        <end position="669"/>
    </location>
</feature>
<dbReference type="PANTHER" id="PTHR31744:SF210">
    <property type="entry name" value="NAC DOMAIN-CONTAINING PROTEIN 86-LIKE"/>
    <property type="match status" value="1"/>
</dbReference>
<organism evidence="10">
    <name type="scientific">Solanum lycopersicum</name>
    <name type="common">Tomato</name>
    <name type="synonym">Lycopersicon esculentum</name>
    <dbReference type="NCBI Taxonomy" id="4081"/>
    <lineage>
        <taxon>Eukaryota</taxon>
        <taxon>Viridiplantae</taxon>
        <taxon>Streptophyta</taxon>
        <taxon>Embryophyta</taxon>
        <taxon>Tracheophyta</taxon>
        <taxon>Spermatophyta</taxon>
        <taxon>Magnoliopsida</taxon>
        <taxon>eudicotyledons</taxon>
        <taxon>Gunneridae</taxon>
        <taxon>Pentapetalae</taxon>
        <taxon>asterids</taxon>
        <taxon>lamiids</taxon>
        <taxon>Solanales</taxon>
        <taxon>Solanaceae</taxon>
        <taxon>Solanoideae</taxon>
        <taxon>Solaneae</taxon>
        <taxon>Solanum</taxon>
        <taxon>Solanum subgen. Lycopersicon</taxon>
    </lineage>
</organism>
<evidence type="ECO:0000256" key="3">
    <source>
        <dbReference type="ARBA" id="ARBA00023125"/>
    </source>
</evidence>
<dbReference type="PANTHER" id="PTHR31744">
    <property type="entry name" value="PROTEIN CUP-SHAPED COTYLEDON 2-RELATED"/>
    <property type="match status" value="1"/>
</dbReference>
<reference evidence="10" key="2">
    <citation type="submission" date="2019-01" db="UniProtKB">
        <authorList>
            <consortium name="EnsemblPlants"/>
        </authorList>
    </citation>
    <scope>IDENTIFICATION</scope>
    <source>
        <strain evidence="10">cv. Heinz 1706</strain>
    </source>
</reference>
<evidence type="ECO:0000256" key="8">
    <source>
        <dbReference type="SAM" id="Phobius"/>
    </source>
</evidence>
<feature type="transmembrane region" description="Helical" evidence="8">
    <location>
        <begin position="928"/>
        <end position="948"/>
    </location>
</feature>
<keyword evidence="3" id="KW-0238">DNA-binding</keyword>
<keyword evidence="5" id="KW-0539">Nucleus</keyword>